<comment type="caution">
    <text evidence="1">The sequence shown here is derived from an EMBL/GenBank/DDBJ whole genome shotgun (WGS) entry which is preliminary data.</text>
</comment>
<gene>
    <name evidence="1" type="ORF">Patl1_10001</name>
</gene>
<dbReference type="EMBL" id="CM047908">
    <property type="protein sequence ID" value="KAJ0081220.1"/>
    <property type="molecule type" value="Genomic_DNA"/>
</dbReference>
<sequence>MLKPSNETKIRDEDQDQDCGPFDGDSLVNTFNNAVTLKEDTNSGVSTENTNSGGVTRSLKILSYNVGFREDLMMRKRMKAVG</sequence>
<name>A0ACC1A2P4_9ROSI</name>
<keyword evidence="2" id="KW-1185">Reference proteome</keyword>
<protein>
    <submittedName>
        <fullName evidence="1">Uncharacterized protein</fullName>
    </submittedName>
</protein>
<reference evidence="2" key="1">
    <citation type="journal article" date="2023" name="G3 (Bethesda)">
        <title>Genome assembly and association tests identify interacting loci associated with vigor, precocity, and sex in interspecific pistachio rootstocks.</title>
        <authorList>
            <person name="Palmer W."/>
            <person name="Jacygrad E."/>
            <person name="Sagayaradj S."/>
            <person name="Cavanaugh K."/>
            <person name="Han R."/>
            <person name="Bertier L."/>
            <person name="Beede B."/>
            <person name="Kafkas S."/>
            <person name="Golino D."/>
            <person name="Preece J."/>
            <person name="Michelmore R."/>
        </authorList>
    </citation>
    <scope>NUCLEOTIDE SEQUENCE [LARGE SCALE GENOMIC DNA]</scope>
</reference>
<accession>A0ACC1A2P4</accession>
<evidence type="ECO:0000313" key="2">
    <source>
        <dbReference type="Proteomes" id="UP001164250"/>
    </source>
</evidence>
<dbReference type="Proteomes" id="UP001164250">
    <property type="component" value="Chromosome 12"/>
</dbReference>
<evidence type="ECO:0000313" key="1">
    <source>
        <dbReference type="EMBL" id="KAJ0081220.1"/>
    </source>
</evidence>
<proteinExistence type="predicted"/>
<organism evidence="1 2">
    <name type="scientific">Pistacia atlantica</name>
    <dbReference type="NCBI Taxonomy" id="434234"/>
    <lineage>
        <taxon>Eukaryota</taxon>
        <taxon>Viridiplantae</taxon>
        <taxon>Streptophyta</taxon>
        <taxon>Embryophyta</taxon>
        <taxon>Tracheophyta</taxon>
        <taxon>Spermatophyta</taxon>
        <taxon>Magnoliopsida</taxon>
        <taxon>eudicotyledons</taxon>
        <taxon>Gunneridae</taxon>
        <taxon>Pentapetalae</taxon>
        <taxon>rosids</taxon>
        <taxon>malvids</taxon>
        <taxon>Sapindales</taxon>
        <taxon>Anacardiaceae</taxon>
        <taxon>Pistacia</taxon>
    </lineage>
</organism>